<dbReference type="Pfam" id="PF00535">
    <property type="entry name" value="Glycos_transf_2"/>
    <property type="match status" value="1"/>
</dbReference>
<sequence length="241" mass="26720">MTLPTVSVIIPVHNGRTTIGQTINAIEAQSIPTEIIVIDDGSTDQTTDLIKLFYPQVKCIRQEHKGPSAARNTGIQMATGDYVAFCDADDVWLPNKLQWQCAVLEHEPQIDMLVSQVTTDPNQITRNQGPWPLRPIELQEVLEGSPLPSTAIMRAGFATKIGAWDESLPVLEDLDYFARAAKIGLLVSLHLPLVYYRVRTNSLSHHTLLNYAHLKQVLARFVKDGKQLNALITGHMHGVAN</sequence>
<dbReference type="InterPro" id="IPR029044">
    <property type="entry name" value="Nucleotide-diphossugar_trans"/>
</dbReference>
<reference evidence="3" key="1">
    <citation type="submission" date="2022-03" db="EMBL/GenBank/DDBJ databases">
        <title>Draft Genome Sequence of Firmicute Strain S0AB, a Heterotrophic Iron/Sulfur-Oxidizing Extreme Acidophile.</title>
        <authorList>
            <person name="Vergara E."/>
            <person name="Pakostova E."/>
            <person name="Johnson D.B."/>
            <person name="Holmes D.S."/>
        </authorList>
    </citation>
    <scope>NUCLEOTIDE SEQUENCE</scope>
    <source>
        <strain evidence="3">S0AB</strain>
    </source>
</reference>
<accession>A0A9X2ADI2</accession>
<dbReference type="RefSeq" id="WP_241713766.1">
    <property type="nucleotide sequence ID" value="NZ_JALBUF010000004.1"/>
</dbReference>
<protein>
    <recommendedName>
        <fullName evidence="2">Glycosyltransferase 2-like domain-containing protein</fullName>
    </recommendedName>
</protein>
<proteinExistence type="inferred from homology"/>
<gene>
    <name evidence="3" type="ORF">MM817_01722</name>
</gene>
<comment type="caution">
    <text evidence="3">The sequence shown here is derived from an EMBL/GenBank/DDBJ whole genome shotgun (WGS) entry which is preliminary data.</text>
</comment>
<dbReference type="PANTHER" id="PTHR43685:SF11">
    <property type="entry name" value="GLYCOSYLTRANSFERASE TAGX-RELATED"/>
    <property type="match status" value="1"/>
</dbReference>
<feature type="domain" description="Glycosyltransferase 2-like" evidence="2">
    <location>
        <begin position="7"/>
        <end position="129"/>
    </location>
</feature>
<organism evidence="3 4">
    <name type="scientific">Sulfoacidibacillus ferrooxidans</name>
    <dbReference type="NCBI Taxonomy" id="2005001"/>
    <lineage>
        <taxon>Bacteria</taxon>
        <taxon>Bacillati</taxon>
        <taxon>Bacillota</taxon>
        <taxon>Bacilli</taxon>
        <taxon>Bacillales</taxon>
        <taxon>Alicyclobacillaceae</taxon>
        <taxon>Sulfoacidibacillus</taxon>
    </lineage>
</organism>
<evidence type="ECO:0000313" key="4">
    <source>
        <dbReference type="Proteomes" id="UP001139263"/>
    </source>
</evidence>
<evidence type="ECO:0000259" key="2">
    <source>
        <dbReference type="Pfam" id="PF00535"/>
    </source>
</evidence>
<dbReference type="Gene3D" id="3.90.550.10">
    <property type="entry name" value="Spore Coat Polysaccharide Biosynthesis Protein SpsA, Chain A"/>
    <property type="match status" value="1"/>
</dbReference>
<evidence type="ECO:0000313" key="3">
    <source>
        <dbReference type="EMBL" id="MCI0183445.1"/>
    </source>
</evidence>
<dbReference type="AlphaFoldDB" id="A0A9X2ADI2"/>
<dbReference type="Proteomes" id="UP001139263">
    <property type="component" value="Unassembled WGS sequence"/>
</dbReference>
<dbReference type="InterPro" id="IPR001173">
    <property type="entry name" value="Glyco_trans_2-like"/>
</dbReference>
<dbReference type="InterPro" id="IPR050834">
    <property type="entry name" value="Glycosyltransf_2"/>
</dbReference>
<evidence type="ECO:0000256" key="1">
    <source>
        <dbReference type="ARBA" id="ARBA00006739"/>
    </source>
</evidence>
<keyword evidence="4" id="KW-1185">Reference proteome</keyword>
<name>A0A9X2ADI2_9BACL</name>
<dbReference type="CDD" id="cd00761">
    <property type="entry name" value="Glyco_tranf_GTA_type"/>
    <property type="match status" value="1"/>
</dbReference>
<dbReference type="SUPFAM" id="SSF53448">
    <property type="entry name" value="Nucleotide-diphospho-sugar transferases"/>
    <property type="match status" value="1"/>
</dbReference>
<dbReference type="PANTHER" id="PTHR43685">
    <property type="entry name" value="GLYCOSYLTRANSFERASE"/>
    <property type="match status" value="1"/>
</dbReference>
<dbReference type="EMBL" id="JALBUF010000004">
    <property type="protein sequence ID" value="MCI0183445.1"/>
    <property type="molecule type" value="Genomic_DNA"/>
</dbReference>
<comment type="similarity">
    <text evidence="1">Belongs to the glycosyltransferase 2 family.</text>
</comment>